<dbReference type="Pfam" id="PF13188">
    <property type="entry name" value="PAS_8"/>
    <property type="match status" value="1"/>
</dbReference>
<dbReference type="InterPro" id="IPR000014">
    <property type="entry name" value="PAS"/>
</dbReference>
<keyword evidence="9" id="KW-0812">Transmembrane</keyword>
<dbReference type="PROSITE" id="PS50109">
    <property type="entry name" value="HIS_KIN"/>
    <property type="match status" value="1"/>
</dbReference>
<sequence>MRETISTRRTLAYVAVAVVVLVASGGIAYWITDPCPFLLSSALVRLLAGFIAVAIYLRWRDWRILPLAIMFFLMALRQIFTLFSNAYGIDEPWLVQTLVEGPGFVVTFLAFFGVLYLWRVFANQARVQAAEAEAARRRRQIRQILDSQPSLVALANSHRVLNANRSLLEFLGHSSLESVGSSTQWLQELFQRGGALPQGLSWSEFLFQQRQADAEEVQLRLEKDGQPRVFLARFCPFVEAEEETIITFFDITALEAYQRELEQRHAEQRQMLVQQSRLAALGEMTGVIAHQWKQPLNTINWQVQMLQEQVAQLDDPRTAEASQSLQSILDQLDFMNSTITNFRDFFHPASQSQAFCPCQAISQVLQLLEVEFNKHHIYFELSCPDEPLQIWGRMNEFQQALLNLLVNSRDAIARRRREAIESQGIRAGKFDGIIGLHCQVVEGSLEMVVQDNGGGIPPEVLPQIFERFFTTRESEGGSGIGLYVARIIVEGHLRGSIQAENVRQGAQVRVSLPLFTLSGQE</sequence>
<keyword evidence="3" id="KW-0597">Phosphoprotein</keyword>
<feature type="transmembrane region" description="Helical" evidence="9">
    <location>
        <begin position="12"/>
        <end position="31"/>
    </location>
</feature>
<gene>
    <name evidence="11" type="ORF">HNR37_000485</name>
</gene>
<dbReference type="InterPro" id="IPR036097">
    <property type="entry name" value="HisK_dim/P_sf"/>
</dbReference>
<keyword evidence="9" id="KW-1133">Transmembrane helix</keyword>
<comment type="catalytic activity">
    <reaction evidence="1">
        <text>ATP + protein L-histidine = ADP + protein N-phospho-L-histidine.</text>
        <dbReference type="EC" id="2.7.13.3"/>
    </reaction>
</comment>
<feature type="transmembrane region" description="Helical" evidence="9">
    <location>
        <begin position="37"/>
        <end position="57"/>
    </location>
</feature>
<dbReference type="Pfam" id="PF00512">
    <property type="entry name" value="HisKA"/>
    <property type="match status" value="1"/>
</dbReference>
<organism evidence="11 12">
    <name type="scientific">Desulfurispira natronophila</name>
    <dbReference type="NCBI Taxonomy" id="682562"/>
    <lineage>
        <taxon>Bacteria</taxon>
        <taxon>Pseudomonadati</taxon>
        <taxon>Chrysiogenota</taxon>
        <taxon>Chrysiogenia</taxon>
        <taxon>Chrysiogenales</taxon>
        <taxon>Chrysiogenaceae</taxon>
        <taxon>Desulfurispira</taxon>
    </lineage>
</organism>
<dbReference type="InterPro" id="IPR003594">
    <property type="entry name" value="HATPase_dom"/>
</dbReference>
<evidence type="ECO:0000256" key="9">
    <source>
        <dbReference type="SAM" id="Phobius"/>
    </source>
</evidence>
<feature type="transmembrane region" description="Helical" evidence="9">
    <location>
        <begin position="93"/>
        <end position="118"/>
    </location>
</feature>
<dbReference type="GO" id="GO:0000155">
    <property type="term" value="F:phosphorelay sensor kinase activity"/>
    <property type="evidence" value="ECO:0007669"/>
    <property type="project" value="InterPro"/>
</dbReference>
<dbReference type="InterPro" id="IPR005467">
    <property type="entry name" value="His_kinase_dom"/>
</dbReference>
<evidence type="ECO:0000256" key="7">
    <source>
        <dbReference type="ARBA" id="ARBA00022840"/>
    </source>
</evidence>
<keyword evidence="4" id="KW-0808">Transferase</keyword>
<dbReference type="Gene3D" id="3.30.565.10">
    <property type="entry name" value="Histidine kinase-like ATPase, C-terminal domain"/>
    <property type="match status" value="1"/>
</dbReference>
<evidence type="ECO:0000256" key="2">
    <source>
        <dbReference type="ARBA" id="ARBA00012438"/>
    </source>
</evidence>
<name>A0A7W8DGB1_9BACT</name>
<dbReference type="InterPro" id="IPR004358">
    <property type="entry name" value="Sig_transdc_His_kin-like_C"/>
</dbReference>
<dbReference type="EMBL" id="JACHID010000002">
    <property type="protein sequence ID" value="MBB5021179.1"/>
    <property type="molecule type" value="Genomic_DNA"/>
</dbReference>
<evidence type="ECO:0000313" key="11">
    <source>
        <dbReference type="EMBL" id="MBB5021179.1"/>
    </source>
</evidence>
<dbReference type="Proteomes" id="UP000528322">
    <property type="component" value="Unassembled WGS sequence"/>
</dbReference>
<evidence type="ECO:0000313" key="12">
    <source>
        <dbReference type="Proteomes" id="UP000528322"/>
    </source>
</evidence>
<dbReference type="SUPFAM" id="SSF55785">
    <property type="entry name" value="PYP-like sensor domain (PAS domain)"/>
    <property type="match status" value="1"/>
</dbReference>
<keyword evidence="6 11" id="KW-0418">Kinase</keyword>
<keyword evidence="12" id="KW-1185">Reference proteome</keyword>
<feature type="domain" description="Histidine kinase" evidence="10">
    <location>
        <begin position="287"/>
        <end position="516"/>
    </location>
</feature>
<dbReference type="SUPFAM" id="SSF47384">
    <property type="entry name" value="Homodimeric domain of signal transducing histidine kinase"/>
    <property type="match status" value="1"/>
</dbReference>
<dbReference type="PRINTS" id="PR00344">
    <property type="entry name" value="BCTRLSENSOR"/>
</dbReference>
<dbReference type="SMART" id="SM00388">
    <property type="entry name" value="HisKA"/>
    <property type="match status" value="1"/>
</dbReference>
<dbReference type="SMART" id="SM00387">
    <property type="entry name" value="HATPase_c"/>
    <property type="match status" value="1"/>
</dbReference>
<protein>
    <recommendedName>
        <fullName evidence="2">histidine kinase</fullName>
        <ecNumber evidence="2">2.7.13.3</ecNumber>
    </recommendedName>
</protein>
<dbReference type="InterPro" id="IPR036890">
    <property type="entry name" value="HATPase_C_sf"/>
</dbReference>
<evidence type="ECO:0000256" key="6">
    <source>
        <dbReference type="ARBA" id="ARBA00022777"/>
    </source>
</evidence>
<evidence type="ECO:0000256" key="4">
    <source>
        <dbReference type="ARBA" id="ARBA00022679"/>
    </source>
</evidence>
<comment type="caution">
    <text evidence="11">The sequence shown here is derived from an EMBL/GenBank/DDBJ whole genome shotgun (WGS) entry which is preliminary data.</text>
</comment>
<dbReference type="RefSeq" id="WP_183729377.1">
    <property type="nucleotide sequence ID" value="NZ_JACHID010000002.1"/>
</dbReference>
<keyword evidence="8" id="KW-0902">Two-component regulatory system</keyword>
<evidence type="ECO:0000256" key="8">
    <source>
        <dbReference type="ARBA" id="ARBA00023012"/>
    </source>
</evidence>
<evidence type="ECO:0000259" key="10">
    <source>
        <dbReference type="PROSITE" id="PS50109"/>
    </source>
</evidence>
<dbReference type="PANTHER" id="PTHR43065">
    <property type="entry name" value="SENSOR HISTIDINE KINASE"/>
    <property type="match status" value="1"/>
</dbReference>
<proteinExistence type="predicted"/>
<evidence type="ECO:0000256" key="3">
    <source>
        <dbReference type="ARBA" id="ARBA00022553"/>
    </source>
</evidence>
<evidence type="ECO:0000256" key="5">
    <source>
        <dbReference type="ARBA" id="ARBA00022741"/>
    </source>
</evidence>
<keyword evidence="7" id="KW-0067">ATP-binding</keyword>
<dbReference type="SUPFAM" id="SSF55874">
    <property type="entry name" value="ATPase domain of HSP90 chaperone/DNA topoisomerase II/histidine kinase"/>
    <property type="match status" value="1"/>
</dbReference>
<dbReference type="InterPro" id="IPR003661">
    <property type="entry name" value="HisK_dim/P_dom"/>
</dbReference>
<keyword evidence="9" id="KW-0472">Membrane</keyword>
<dbReference type="Gene3D" id="1.10.287.130">
    <property type="match status" value="1"/>
</dbReference>
<dbReference type="Gene3D" id="3.30.450.20">
    <property type="entry name" value="PAS domain"/>
    <property type="match status" value="1"/>
</dbReference>
<accession>A0A7W8DGB1</accession>
<dbReference type="CDD" id="cd00075">
    <property type="entry name" value="HATPase"/>
    <property type="match status" value="1"/>
</dbReference>
<evidence type="ECO:0000256" key="1">
    <source>
        <dbReference type="ARBA" id="ARBA00000085"/>
    </source>
</evidence>
<dbReference type="CDD" id="cd00082">
    <property type="entry name" value="HisKA"/>
    <property type="match status" value="1"/>
</dbReference>
<dbReference type="GO" id="GO:0005524">
    <property type="term" value="F:ATP binding"/>
    <property type="evidence" value="ECO:0007669"/>
    <property type="project" value="UniProtKB-KW"/>
</dbReference>
<dbReference type="Pfam" id="PF02518">
    <property type="entry name" value="HATPase_c"/>
    <property type="match status" value="1"/>
</dbReference>
<keyword evidence="5" id="KW-0547">Nucleotide-binding</keyword>
<dbReference type="EC" id="2.7.13.3" evidence="2"/>
<feature type="transmembrane region" description="Helical" evidence="9">
    <location>
        <begin position="64"/>
        <end position="87"/>
    </location>
</feature>
<dbReference type="PANTHER" id="PTHR43065:SF10">
    <property type="entry name" value="PEROXIDE STRESS-ACTIVATED HISTIDINE KINASE MAK3"/>
    <property type="match status" value="1"/>
</dbReference>
<dbReference type="AlphaFoldDB" id="A0A7W8DGB1"/>
<dbReference type="InterPro" id="IPR035965">
    <property type="entry name" value="PAS-like_dom_sf"/>
</dbReference>
<reference evidence="11 12" key="1">
    <citation type="submission" date="2020-08" db="EMBL/GenBank/DDBJ databases">
        <title>Genomic Encyclopedia of Type Strains, Phase IV (KMG-IV): sequencing the most valuable type-strain genomes for metagenomic binning, comparative biology and taxonomic classification.</title>
        <authorList>
            <person name="Goeker M."/>
        </authorList>
    </citation>
    <scope>NUCLEOTIDE SEQUENCE [LARGE SCALE GENOMIC DNA]</scope>
    <source>
        <strain evidence="11 12">DSM 22071</strain>
    </source>
</reference>